<name>A0A7R9L669_9ACAR</name>
<dbReference type="InterPro" id="IPR008153">
    <property type="entry name" value="GAE_dom"/>
</dbReference>
<evidence type="ECO:0000313" key="7">
    <source>
        <dbReference type="Proteomes" id="UP000759131"/>
    </source>
</evidence>
<dbReference type="SUPFAM" id="SSF51735">
    <property type="entry name" value="NAD(P)-binding Rossmann-fold domains"/>
    <property type="match status" value="1"/>
</dbReference>
<evidence type="ECO:0000256" key="2">
    <source>
        <dbReference type="ARBA" id="ARBA00022448"/>
    </source>
</evidence>
<dbReference type="AlphaFoldDB" id="A0A7R9L669"/>
<organism evidence="6">
    <name type="scientific">Medioppia subpectinata</name>
    <dbReference type="NCBI Taxonomy" id="1979941"/>
    <lineage>
        <taxon>Eukaryota</taxon>
        <taxon>Metazoa</taxon>
        <taxon>Ecdysozoa</taxon>
        <taxon>Arthropoda</taxon>
        <taxon>Chelicerata</taxon>
        <taxon>Arachnida</taxon>
        <taxon>Acari</taxon>
        <taxon>Acariformes</taxon>
        <taxon>Sarcoptiformes</taxon>
        <taxon>Oribatida</taxon>
        <taxon>Brachypylina</taxon>
        <taxon>Oppioidea</taxon>
        <taxon>Oppiidae</taxon>
        <taxon>Medioppia</taxon>
    </lineage>
</organism>
<keyword evidence="3" id="KW-0653">Protein transport</keyword>
<dbReference type="GO" id="GO:0006886">
    <property type="term" value="P:intracellular protein transport"/>
    <property type="evidence" value="ECO:0007669"/>
    <property type="project" value="InterPro"/>
</dbReference>
<keyword evidence="4" id="KW-0333">Golgi apparatus</keyword>
<dbReference type="EMBL" id="OC872048">
    <property type="protein sequence ID" value="CAD7635693.1"/>
    <property type="molecule type" value="Genomic_DNA"/>
</dbReference>
<dbReference type="OrthoDB" id="276721at2759"/>
<feature type="non-terminal residue" evidence="6">
    <location>
        <position position="1"/>
    </location>
</feature>
<dbReference type="PROSITE" id="PS50180">
    <property type="entry name" value="GAE"/>
    <property type="match status" value="1"/>
</dbReference>
<dbReference type="Gene3D" id="3.40.50.720">
    <property type="entry name" value="NAD(P)-binding Rossmann-like Domain"/>
    <property type="match status" value="1"/>
</dbReference>
<dbReference type="Pfam" id="PF08338">
    <property type="entry name" value="DUF1731"/>
    <property type="match status" value="1"/>
</dbReference>
<evidence type="ECO:0000256" key="3">
    <source>
        <dbReference type="ARBA" id="ARBA00022927"/>
    </source>
</evidence>
<dbReference type="SUPFAM" id="SSF49348">
    <property type="entry name" value="Clathrin adaptor appendage domain"/>
    <property type="match status" value="1"/>
</dbReference>
<keyword evidence="7" id="KW-1185">Reference proteome</keyword>
<reference evidence="6" key="1">
    <citation type="submission" date="2020-11" db="EMBL/GenBank/DDBJ databases">
        <authorList>
            <person name="Tran Van P."/>
        </authorList>
    </citation>
    <scope>NUCLEOTIDE SEQUENCE</scope>
</reference>
<dbReference type="PANTHER" id="PTHR11092">
    <property type="entry name" value="SUGAR NUCLEOTIDE EPIMERASE RELATED"/>
    <property type="match status" value="1"/>
</dbReference>
<protein>
    <recommendedName>
        <fullName evidence="5">GAE domain-containing protein</fullName>
    </recommendedName>
</protein>
<dbReference type="Proteomes" id="UP000759131">
    <property type="component" value="Unassembled WGS sequence"/>
</dbReference>
<dbReference type="InterPro" id="IPR010099">
    <property type="entry name" value="SDR39U1"/>
</dbReference>
<keyword evidence="2" id="KW-0813">Transport</keyword>
<dbReference type="GO" id="GO:0005794">
    <property type="term" value="C:Golgi apparatus"/>
    <property type="evidence" value="ECO:0007669"/>
    <property type="project" value="UniProtKB-SubCell"/>
</dbReference>
<accession>A0A7R9L669</accession>
<dbReference type="Pfam" id="PF02883">
    <property type="entry name" value="Alpha_adaptinC2"/>
    <property type="match status" value="1"/>
</dbReference>
<evidence type="ECO:0000313" key="6">
    <source>
        <dbReference type="EMBL" id="CAD7635693.1"/>
    </source>
</evidence>
<dbReference type="InterPro" id="IPR036291">
    <property type="entry name" value="NAD(P)-bd_dom_sf"/>
</dbReference>
<dbReference type="PANTHER" id="PTHR11092:SF0">
    <property type="entry name" value="EPIMERASE FAMILY PROTEIN SDR39U1"/>
    <property type="match status" value="1"/>
</dbReference>
<gene>
    <name evidence="6" type="ORF">OSB1V03_LOCUS16084</name>
</gene>
<evidence type="ECO:0000256" key="1">
    <source>
        <dbReference type="ARBA" id="ARBA00004555"/>
    </source>
</evidence>
<dbReference type="NCBIfam" id="TIGR01777">
    <property type="entry name" value="yfcH"/>
    <property type="match status" value="1"/>
</dbReference>
<dbReference type="EMBL" id="CAJPIZ010017473">
    <property type="protein sequence ID" value="CAG2116123.1"/>
    <property type="molecule type" value="Genomic_DNA"/>
</dbReference>
<dbReference type="GO" id="GO:0016192">
    <property type="term" value="P:vesicle-mediated transport"/>
    <property type="evidence" value="ECO:0007669"/>
    <property type="project" value="InterPro"/>
</dbReference>
<proteinExistence type="predicted"/>
<dbReference type="InterPro" id="IPR013549">
    <property type="entry name" value="DUF1731"/>
</dbReference>
<comment type="subcellular location">
    <subcellularLocation>
        <location evidence="1">Golgi apparatus</location>
    </subcellularLocation>
</comment>
<feature type="domain" description="GAE" evidence="5">
    <location>
        <begin position="1"/>
        <end position="73"/>
    </location>
</feature>
<evidence type="ECO:0000259" key="5">
    <source>
        <dbReference type="PROSITE" id="PS50180"/>
    </source>
</evidence>
<sequence length="314" mass="35223">MDDFLFQAAVPKTFQLQLMPPSSNRIGENNSGAVVQEIRVLNPNKNQLKMRLRLSYQHNGNDVTEQSDSEVQSGLPEGTRAVVNVSGQNVLDYKRKWTEGFKQNVINSRIETTKLLAKSIKRMAKKPDVFVTISGVGAYEPSLTKEYTEESECGHDFMAELCREWENAAILPPELGVRNVIIRSGVVLGKDGGIVNEIFYPFYMGLGGPIASGKQYFPWIHIDDLINLFLFAIEEKHVNGVLNGVSPQPITNYEFTKAVGRAMWRPTLIPLPEFVVKLLFGSERAVMMTAGQKVIPKRTLQLGFQYMFPHIDSA</sequence>
<dbReference type="InterPro" id="IPR008152">
    <property type="entry name" value="Clathrin_a/b/g-adaptin_app_Ig"/>
</dbReference>
<evidence type="ECO:0000256" key="4">
    <source>
        <dbReference type="ARBA" id="ARBA00023034"/>
    </source>
</evidence>
<dbReference type="InterPro" id="IPR013041">
    <property type="entry name" value="Clathrin_app_Ig-like_sf"/>
</dbReference>